<keyword evidence="2" id="KW-1185">Reference proteome</keyword>
<dbReference type="Proteomes" id="UP000837857">
    <property type="component" value="Chromosome 16"/>
</dbReference>
<reference evidence="1" key="1">
    <citation type="submission" date="2022-03" db="EMBL/GenBank/DDBJ databases">
        <authorList>
            <person name="Martin H S."/>
        </authorList>
    </citation>
    <scope>NUCLEOTIDE SEQUENCE</scope>
</reference>
<name>A0ABN8I5F8_9NEOP</name>
<organism evidence="1 2">
    <name type="scientific">Iphiclides podalirius</name>
    <name type="common">scarce swallowtail</name>
    <dbReference type="NCBI Taxonomy" id="110791"/>
    <lineage>
        <taxon>Eukaryota</taxon>
        <taxon>Metazoa</taxon>
        <taxon>Ecdysozoa</taxon>
        <taxon>Arthropoda</taxon>
        <taxon>Hexapoda</taxon>
        <taxon>Insecta</taxon>
        <taxon>Pterygota</taxon>
        <taxon>Neoptera</taxon>
        <taxon>Endopterygota</taxon>
        <taxon>Lepidoptera</taxon>
        <taxon>Glossata</taxon>
        <taxon>Ditrysia</taxon>
        <taxon>Papilionoidea</taxon>
        <taxon>Papilionidae</taxon>
        <taxon>Papilioninae</taxon>
        <taxon>Iphiclides</taxon>
    </lineage>
</organism>
<evidence type="ECO:0000313" key="2">
    <source>
        <dbReference type="Proteomes" id="UP000837857"/>
    </source>
</evidence>
<feature type="non-terminal residue" evidence="1">
    <location>
        <position position="1"/>
    </location>
</feature>
<protein>
    <submittedName>
        <fullName evidence="1">Uncharacterized protein</fullName>
    </submittedName>
</protein>
<dbReference type="EMBL" id="OW152828">
    <property type="protein sequence ID" value="CAH2046151.1"/>
    <property type="molecule type" value="Genomic_DNA"/>
</dbReference>
<evidence type="ECO:0000313" key="1">
    <source>
        <dbReference type="EMBL" id="CAH2046151.1"/>
    </source>
</evidence>
<proteinExistence type="predicted"/>
<sequence length="94" mass="10950">MIDSQKPPFNKVLKRKQSYGAAMDSAEINSLAEHVVRPSKTWGRYCALRSLSIFMFSEGPRRFVRGRICRRRPSPTPERFHSSLGTERDWLLPR</sequence>
<accession>A0ABN8I5F8</accession>
<gene>
    <name evidence="1" type="ORF">IPOD504_LOCUS5391</name>
</gene>